<keyword evidence="3" id="KW-1185">Reference proteome</keyword>
<reference evidence="3" key="1">
    <citation type="submission" date="2016-10" db="EMBL/GenBank/DDBJ databases">
        <authorList>
            <person name="Varghese N."/>
            <person name="Submissions S."/>
        </authorList>
    </citation>
    <scope>NUCLEOTIDE SEQUENCE [LARGE SCALE GENOMIC DNA]</scope>
    <source>
        <strain evidence="3">CGMCC 4.3516</strain>
    </source>
</reference>
<keyword evidence="1" id="KW-0812">Transmembrane</keyword>
<feature type="transmembrane region" description="Helical" evidence="1">
    <location>
        <begin position="12"/>
        <end position="32"/>
    </location>
</feature>
<dbReference type="Pfam" id="PF12679">
    <property type="entry name" value="ABC2_membrane_2"/>
    <property type="match status" value="1"/>
</dbReference>
<gene>
    <name evidence="2" type="ORF">SAMN05216270_101420</name>
</gene>
<dbReference type="AlphaFoldDB" id="A0A1G6RCF3"/>
<feature type="transmembrane region" description="Helical" evidence="1">
    <location>
        <begin position="157"/>
        <end position="177"/>
    </location>
</feature>
<feature type="transmembrane region" description="Helical" evidence="1">
    <location>
        <begin position="64"/>
        <end position="88"/>
    </location>
</feature>
<evidence type="ECO:0000256" key="1">
    <source>
        <dbReference type="SAM" id="Phobius"/>
    </source>
</evidence>
<proteinExistence type="predicted"/>
<sequence>MIWLTWRQMRAQTLWTAGVLAAIGAYLLYLAAAVRESYRVNVTECTTACDEAAHLFGDEFGSGLLMLGLLLLAGPALIGAFWGAPLITRELETGTHRLVWNQSVTRTRWLAVKLVIVGGVSVLFTGTLSLLLTWAAGPYDKLVDSRFEPLTFAARDLAPFGYAILAFTLGLVIGVLVRKTLAAMALTLVAFVVFQLLMANVLRPHFTEPVTETITWADANTVGQIDAFGIGSEGAGIQEYQIQGAWVLDDLITVYKGDGTAFDESDLDTCDAQGATTPDECLRAMDATFDVTYHPADRYWTFQWIELGGALALSAVLLGVAFWRIPRGIN</sequence>
<dbReference type="OrthoDB" id="3579673at2"/>
<feature type="transmembrane region" description="Helical" evidence="1">
    <location>
        <begin position="302"/>
        <end position="323"/>
    </location>
</feature>
<organism evidence="2 3">
    <name type="scientific">Glycomyces harbinensis</name>
    <dbReference type="NCBI Taxonomy" id="58114"/>
    <lineage>
        <taxon>Bacteria</taxon>
        <taxon>Bacillati</taxon>
        <taxon>Actinomycetota</taxon>
        <taxon>Actinomycetes</taxon>
        <taxon>Glycomycetales</taxon>
        <taxon>Glycomycetaceae</taxon>
        <taxon>Glycomyces</taxon>
    </lineage>
</organism>
<dbReference type="Proteomes" id="UP000198949">
    <property type="component" value="Unassembled WGS sequence"/>
</dbReference>
<name>A0A1G6RCF3_9ACTN</name>
<feature type="transmembrane region" description="Helical" evidence="1">
    <location>
        <begin position="184"/>
        <end position="202"/>
    </location>
</feature>
<accession>A0A1G6RCF3</accession>
<feature type="transmembrane region" description="Helical" evidence="1">
    <location>
        <begin position="109"/>
        <end position="137"/>
    </location>
</feature>
<dbReference type="RefSeq" id="WP_091027569.1">
    <property type="nucleotide sequence ID" value="NZ_FNAD01000001.1"/>
</dbReference>
<evidence type="ECO:0000313" key="2">
    <source>
        <dbReference type="EMBL" id="SDD02228.1"/>
    </source>
</evidence>
<evidence type="ECO:0000313" key="3">
    <source>
        <dbReference type="Proteomes" id="UP000198949"/>
    </source>
</evidence>
<keyword evidence="1" id="KW-0472">Membrane</keyword>
<dbReference type="STRING" id="58114.SAMN05216270_101420"/>
<keyword evidence="1" id="KW-1133">Transmembrane helix</keyword>
<dbReference type="GO" id="GO:0140359">
    <property type="term" value="F:ABC-type transporter activity"/>
    <property type="evidence" value="ECO:0007669"/>
    <property type="project" value="InterPro"/>
</dbReference>
<protein>
    <submittedName>
        <fullName evidence="2">ABC-2 family transporter protein</fullName>
    </submittedName>
</protein>
<dbReference type="GO" id="GO:0005886">
    <property type="term" value="C:plasma membrane"/>
    <property type="evidence" value="ECO:0007669"/>
    <property type="project" value="UniProtKB-SubCell"/>
</dbReference>
<dbReference type="EMBL" id="FNAD01000001">
    <property type="protein sequence ID" value="SDD02228.1"/>
    <property type="molecule type" value="Genomic_DNA"/>
</dbReference>